<keyword evidence="4 7" id="KW-0472">Membrane</keyword>
<feature type="transmembrane region" description="Helical" evidence="7">
    <location>
        <begin position="105"/>
        <end position="126"/>
    </location>
</feature>
<evidence type="ECO:0000256" key="5">
    <source>
        <dbReference type="ARBA" id="ARBA00038359"/>
    </source>
</evidence>
<dbReference type="InterPro" id="IPR052337">
    <property type="entry name" value="SAT4-like"/>
</dbReference>
<dbReference type="EMBL" id="MU004188">
    <property type="protein sequence ID" value="KAF2495875.1"/>
    <property type="molecule type" value="Genomic_DNA"/>
</dbReference>
<dbReference type="PANTHER" id="PTHR33048">
    <property type="entry name" value="PTH11-LIKE INTEGRAL MEMBRANE PROTEIN (AFU_ORTHOLOGUE AFUA_5G11245)"/>
    <property type="match status" value="1"/>
</dbReference>
<keyword evidence="2 7" id="KW-0812">Transmembrane</keyword>
<dbReference type="GO" id="GO:0016020">
    <property type="term" value="C:membrane"/>
    <property type="evidence" value="ECO:0007669"/>
    <property type="project" value="UniProtKB-SubCell"/>
</dbReference>
<name>A0A6A6QU04_9PEZI</name>
<feature type="transmembrane region" description="Helical" evidence="7">
    <location>
        <begin position="57"/>
        <end position="85"/>
    </location>
</feature>
<evidence type="ECO:0000259" key="8">
    <source>
        <dbReference type="Pfam" id="PF20684"/>
    </source>
</evidence>
<sequence>MAAPSQAATLSSPNHTNPSPRVNMVLAITIPSMVLMLECLAIRFYHRRLTYLGLDDWFMASAATLALTIASLALVSCRFGLGYPISAIRPEWERPFNTMAFTSTLLFYICVALVKISVCCTYLRLFPSRGNRWFCGVAMGCCCVLAGAGVGLVLLRCWPVWVGRCAGIREVLLGSSGLNTAADVAVYLWPVGRVWGVKLPWRERVGLIGVFGVGCVVPIAGVCRMYYLAAYFRGYETRINAAIVYAIAVAEMNAGVICGSLHSIKLVLAFFCPCLFAQKSNIGNEDQHGRDVSLVALRSVRRRNADTVSGSESGWWEDGDGDDEGRTLAAEPSAGDAMRHPYRQRTYSDPPQTASMVWNRLMERRSRTW</sequence>
<gene>
    <name evidence="9" type="ORF">BU16DRAFT_560735</name>
</gene>
<feature type="region of interest" description="Disordered" evidence="6">
    <location>
        <begin position="308"/>
        <end position="349"/>
    </location>
</feature>
<comment type="subcellular location">
    <subcellularLocation>
        <location evidence="1">Membrane</location>
        <topology evidence="1">Multi-pass membrane protein</topology>
    </subcellularLocation>
</comment>
<feature type="transmembrane region" description="Helical" evidence="7">
    <location>
        <begin position="24"/>
        <end position="45"/>
    </location>
</feature>
<protein>
    <recommendedName>
        <fullName evidence="8">Rhodopsin domain-containing protein</fullName>
    </recommendedName>
</protein>
<dbReference type="PANTHER" id="PTHR33048:SF129">
    <property type="entry name" value="INTEGRAL MEMBRANE PROTEIN-RELATED"/>
    <property type="match status" value="1"/>
</dbReference>
<feature type="domain" description="Rhodopsin" evidence="8">
    <location>
        <begin position="42"/>
        <end position="268"/>
    </location>
</feature>
<accession>A0A6A6QU04</accession>
<evidence type="ECO:0000256" key="4">
    <source>
        <dbReference type="ARBA" id="ARBA00023136"/>
    </source>
</evidence>
<dbReference type="InterPro" id="IPR049326">
    <property type="entry name" value="Rhodopsin_dom_fungi"/>
</dbReference>
<feature type="transmembrane region" description="Helical" evidence="7">
    <location>
        <begin position="133"/>
        <end position="154"/>
    </location>
</feature>
<evidence type="ECO:0000313" key="10">
    <source>
        <dbReference type="Proteomes" id="UP000799750"/>
    </source>
</evidence>
<evidence type="ECO:0000313" key="9">
    <source>
        <dbReference type="EMBL" id="KAF2495875.1"/>
    </source>
</evidence>
<evidence type="ECO:0000256" key="7">
    <source>
        <dbReference type="SAM" id="Phobius"/>
    </source>
</evidence>
<dbReference type="Pfam" id="PF20684">
    <property type="entry name" value="Fung_rhodopsin"/>
    <property type="match status" value="1"/>
</dbReference>
<evidence type="ECO:0000256" key="1">
    <source>
        <dbReference type="ARBA" id="ARBA00004141"/>
    </source>
</evidence>
<dbReference type="OrthoDB" id="5331848at2759"/>
<feature type="transmembrane region" description="Helical" evidence="7">
    <location>
        <begin position="239"/>
        <end position="264"/>
    </location>
</feature>
<evidence type="ECO:0000256" key="3">
    <source>
        <dbReference type="ARBA" id="ARBA00022989"/>
    </source>
</evidence>
<dbReference type="AlphaFoldDB" id="A0A6A6QU04"/>
<organism evidence="9 10">
    <name type="scientific">Lophium mytilinum</name>
    <dbReference type="NCBI Taxonomy" id="390894"/>
    <lineage>
        <taxon>Eukaryota</taxon>
        <taxon>Fungi</taxon>
        <taxon>Dikarya</taxon>
        <taxon>Ascomycota</taxon>
        <taxon>Pezizomycotina</taxon>
        <taxon>Dothideomycetes</taxon>
        <taxon>Pleosporomycetidae</taxon>
        <taxon>Mytilinidiales</taxon>
        <taxon>Mytilinidiaceae</taxon>
        <taxon>Lophium</taxon>
    </lineage>
</organism>
<keyword evidence="3 7" id="KW-1133">Transmembrane helix</keyword>
<feature type="transmembrane region" description="Helical" evidence="7">
    <location>
        <begin position="205"/>
        <end position="227"/>
    </location>
</feature>
<reference evidence="9" key="1">
    <citation type="journal article" date="2020" name="Stud. Mycol.">
        <title>101 Dothideomycetes genomes: a test case for predicting lifestyles and emergence of pathogens.</title>
        <authorList>
            <person name="Haridas S."/>
            <person name="Albert R."/>
            <person name="Binder M."/>
            <person name="Bloem J."/>
            <person name="Labutti K."/>
            <person name="Salamov A."/>
            <person name="Andreopoulos B."/>
            <person name="Baker S."/>
            <person name="Barry K."/>
            <person name="Bills G."/>
            <person name="Bluhm B."/>
            <person name="Cannon C."/>
            <person name="Castanera R."/>
            <person name="Culley D."/>
            <person name="Daum C."/>
            <person name="Ezra D."/>
            <person name="Gonzalez J."/>
            <person name="Henrissat B."/>
            <person name="Kuo A."/>
            <person name="Liang C."/>
            <person name="Lipzen A."/>
            <person name="Lutzoni F."/>
            <person name="Magnuson J."/>
            <person name="Mondo S."/>
            <person name="Nolan M."/>
            <person name="Ohm R."/>
            <person name="Pangilinan J."/>
            <person name="Park H.-J."/>
            <person name="Ramirez L."/>
            <person name="Alfaro M."/>
            <person name="Sun H."/>
            <person name="Tritt A."/>
            <person name="Yoshinaga Y."/>
            <person name="Zwiers L.-H."/>
            <person name="Turgeon B."/>
            <person name="Goodwin S."/>
            <person name="Spatafora J."/>
            <person name="Crous P."/>
            <person name="Grigoriev I."/>
        </authorList>
    </citation>
    <scope>NUCLEOTIDE SEQUENCE</scope>
    <source>
        <strain evidence="9">CBS 269.34</strain>
    </source>
</reference>
<evidence type="ECO:0000256" key="6">
    <source>
        <dbReference type="SAM" id="MobiDB-lite"/>
    </source>
</evidence>
<keyword evidence="10" id="KW-1185">Reference proteome</keyword>
<dbReference type="Proteomes" id="UP000799750">
    <property type="component" value="Unassembled WGS sequence"/>
</dbReference>
<comment type="similarity">
    <text evidence="5">Belongs to the SAT4 family.</text>
</comment>
<evidence type="ECO:0000256" key="2">
    <source>
        <dbReference type="ARBA" id="ARBA00022692"/>
    </source>
</evidence>
<proteinExistence type="inferred from homology"/>